<dbReference type="GO" id="GO:0106435">
    <property type="term" value="F:carboxylesterase activity"/>
    <property type="evidence" value="ECO:0007669"/>
    <property type="project" value="UniProtKB-EC"/>
</dbReference>
<dbReference type="ESTHER" id="crigr-g3hvc7">
    <property type="family name" value="FSH1"/>
</dbReference>
<dbReference type="EMBL" id="JH000768">
    <property type="protein sequence ID" value="EGW14224.1"/>
    <property type="molecule type" value="Genomic_DNA"/>
</dbReference>
<evidence type="ECO:0000256" key="3">
    <source>
        <dbReference type="ARBA" id="ARBA00005863"/>
    </source>
</evidence>
<keyword evidence="12" id="KW-0408">Iron</keyword>
<comment type="similarity">
    <text evidence="3">Belongs to the LovG family.</text>
</comment>
<dbReference type="InterPro" id="IPR029058">
    <property type="entry name" value="AB_hydrolase_fold"/>
</dbReference>
<dbReference type="InterPro" id="IPR042263">
    <property type="entry name" value="DPH1/DPH2_1"/>
</dbReference>
<comment type="catalytic activity">
    <reaction evidence="18">
        <text>L-histidyl-[translation elongation factor 2] + S-adenosyl-L-methionine = 2-[(3S)-amino-3-carboxypropyl]-L-histidyl-[translation elongation factor 2] + S-methyl-5'-thioadenosine + H(+)</text>
        <dbReference type="Rhea" id="RHEA:36783"/>
        <dbReference type="Rhea" id="RHEA-COMP:9748"/>
        <dbReference type="Rhea" id="RHEA-COMP:9749"/>
        <dbReference type="ChEBI" id="CHEBI:15378"/>
        <dbReference type="ChEBI" id="CHEBI:17509"/>
        <dbReference type="ChEBI" id="CHEBI:29979"/>
        <dbReference type="ChEBI" id="CHEBI:59789"/>
        <dbReference type="ChEBI" id="CHEBI:73995"/>
        <dbReference type="EC" id="2.5.1.108"/>
    </reaction>
</comment>
<dbReference type="InterPro" id="IPR042264">
    <property type="entry name" value="DPH1/DPH2_2"/>
</dbReference>
<dbReference type="Gene3D" id="3.40.50.11850">
    <property type="entry name" value="Diphthamide synthesis DPH1/DPH2 domain 2"/>
    <property type="match status" value="1"/>
</dbReference>
<evidence type="ECO:0000256" key="15">
    <source>
        <dbReference type="ARBA" id="ARBA00032574"/>
    </source>
</evidence>
<dbReference type="Proteomes" id="UP000001075">
    <property type="component" value="Unassembled WGS sequence"/>
</dbReference>
<dbReference type="EC" id="2.5.1.108" evidence="5"/>
<evidence type="ECO:0000256" key="1">
    <source>
        <dbReference type="ARBA" id="ARBA00001966"/>
    </source>
</evidence>
<dbReference type="InParanoid" id="G3HVC7"/>
<evidence type="ECO:0000256" key="21">
    <source>
        <dbReference type="ARBA" id="ARBA00081449"/>
    </source>
</evidence>
<evidence type="ECO:0000256" key="24">
    <source>
        <dbReference type="SAM" id="MobiDB-lite"/>
    </source>
</evidence>
<dbReference type="SUPFAM" id="SSF53474">
    <property type="entry name" value="alpha/beta-Hydrolases"/>
    <property type="match status" value="1"/>
</dbReference>
<organism evidence="26 27">
    <name type="scientific">Cricetulus griseus</name>
    <name type="common">Chinese hamster</name>
    <name type="synonym">Cricetulus barabensis griseus</name>
    <dbReference type="NCBI Taxonomy" id="10029"/>
    <lineage>
        <taxon>Eukaryota</taxon>
        <taxon>Metazoa</taxon>
        <taxon>Chordata</taxon>
        <taxon>Craniata</taxon>
        <taxon>Vertebrata</taxon>
        <taxon>Euteleostomi</taxon>
        <taxon>Mammalia</taxon>
        <taxon>Eutheria</taxon>
        <taxon>Euarchontoglires</taxon>
        <taxon>Glires</taxon>
        <taxon>Rodentia</taxon>
        <taxon>Myomorpha</taxon>
        <taxon>Muroidea</taxon>
        <taxon>Cricetidae</taxon>
        <taxon>Cricetinae</taxon>
        <taxon>Cricetulus</taxon>
    </lineage>
</organism>
<proteinExistence type="inferred from homology"/>
<dbReference type="PANTHER" id="PTHR10762:SF1">
    <property type="entry name" value="2-(3-AMINO-3-CARBOXYPROPYL)HISTIDINE SYNTHASE SUBUNIT 1"/>
    <property type="match status" value="1"/>
</dbReference>
<comment type="pathway">
    <text evidence="2">Protein modification; peptidyl-diphthamide biosynthesis.</text>
</comment>
<evidence type="ECO:0000256" key="20">
    <source>
        <dbReference type="ARBA" id="ARBA00061823"/>
    </source>
</evidence>
<dbReference type="Gene3D" id="3.40.50.1820">
    <property type="entry name" value="alpha/beta hydrolase"/>
    <property type="match status" value="1"/>
</dbReference>
<keyword evidence="8" id="KW-0719">Serine esterase</keyword>
<dbReference type="GO" id="GO:0051536">
    <property type="term" value="F:iron-sulfur cluster binding"/>
    <property type="evidence" value="ECO:0007669"/>
    <property type="project" value="UniProtKB-KW"/>
</dbReference>
<sequence>MFVLGRISRGRLANQIPPEILNNPQLQAAVQALPSNYNFEIPKTIWRIQQAQAKKVALQMPEGLLLFACTIVDILERFTKAEVMVMGDVTYGACCVDDFTARALGVDFLVHYGHSCLVPMDTSVQDFRVLYVFVDIRIDTAHLLDSVRLTFAPGSSLALVSTIQFVSTLQLLVSLPSSSTQAAAQELKAEYHVSVPQCKPLSPGEILGCTSPRLPKEVEAVVYLGDGRFHLESVMIANPNVPAYRYDPYSKVLSREHYDHQRMQATRQEAIAAARSAKTWGLILGTLGRQGSPKILEHLESRLKGLGLPFVRLLLSEIFPSKLSLLPMVDVWVQVACPRLSIDWGSAFPKPLLTPYEAAVALKDISWQQPYPMDFYAGNSLGPWTVNHGRDPGPRGLGQPASGKVGGDLTMAEPATFHFRPGKAYFPWPCGMAARQPLRVLCLAGFRQSERGFREKTGALRKALRGRAELVCLSGPHPVPEAAAPEGAGPDSGPGAPEEQPRGWWFSEQEADVFYALEEPTACRGLEKALETVAQALDTLGPFDGLLGFSQGAALAAFVCALGQAGDLRFPVPRFLILVSGFWPRGLGFKESILQSPLSLPSLHVFGDTDRIIPPQESMQLASQFLGAVTLTHSGGHFIPAAATQRQAYLKFLDQFAE</sequence>
<dbReference type="InterPro" id="IPR005645">
    <property type="entry name" value="FSH-like_dom"/>
</dbReference>
<reference evidence="27" key="1">
    <citation type="journal article" date="2011" name="Nat. Biotechnol.">
        <title>The genomic sequence of the Chinese hamster ovary (CHO)-K1 cell line.</title>
        <authorList>
            <person name="Xu X."/>
            <person name="Nagarajan H."/>
            <person name="Lewis N.E."/>
            <person name="Pan S."/>
            <person name="Cai Z."/>
            <person name="Liu X."/>
            <person name="Chen W."/>
            <person name="Xie M."/>
            <person name="Wang W."/>
            <person name="Hammond S."/>
            <person name="Andersen M.R."/>
            <person name="Neff N."/>
            <person name="Passarelli B."/>
            <person name="Koh W."/>
            <person name="Fan H.C."/>
            <person name="Wang J."/>
            <person name="Gui Y."/>
            <person name="Lee K.H."/>
            <person name="Betenbaugh M.J."/>
            <person name="Quake S.R."/>
            <person name="Famili I."/>
            <person name="Palsson B.O."/>
            <person name="Wang J."/>
        </authorList>
    </citation>
    <scope>NUCLEOTIDE SEQUENCE [LARGE SCALE GENOMIC DNA]</scope>
    <source>
        <strain evidence="27">CHO K1 cell line</strain>
    </source>
</reference>
<dbReference type="UniPathway" id="UPA00559"/>
<dbReference type="Pfam" id="PF03959">
    <property type="entry name" value="FSH1"/>
    <property type="match status" value="1"/>
</dbReference>
<evidence type="ECO:0000256" key="18">
    <source>
        <dbReference type="ARBA" id="ARBA00048403"/>
    </source>
</evidence>
<feature type="compositionally biased region" description="Low complexity" evidence="24">
    <location>
        <begin position="480"/>
        <end position="498"/>
    </location>
</feature>
<dbReference type="FunFam" id="3.40.50.11840:FF:000001">
    <property type="entry name" value="2-(3-amino-3-carboxypropyl)histidine synthase subunit 1"/>
    <property type="match status" value="1"/>
</dbReference>
<evidence type="ECO:0000256" key="9">
    <source>
        <dbReference type="ARBA" id="ARBA00022679"/>
    </source>
</evidence>
<evidence type="ECO:0000256" key="14">
    <source>
        <dbReference type="ARBA" id="ARBA00031690"/>
    </source>
</evidence>
<protein>
    <recommendedName>
        <fullName evidence="6">2-(3-amino-3-carboxypropyl)histidine synthase subunit 1</fullName>
        <ecNumber evidence="5">2.5.1.108</ecNumber>
        <ecNumber evidence="17">3.1.1.1</ecNumber>
    </recommendedName>
    <alternativeName>
        <fullName evidence="15">Diphthamide biosynthesis protein 1</fullName>
    </alternativeName>
    <alternativeName>
        <fullName evidence="16">Diphtheria toxin resistance protein 1</fullName>
    </alternativeName>
    <alternativeName>
        <fullName evidence="7">Esterase OVCA2</fullName>
    </alternativeName>
    <alternativeName>
        <fullName evidence="23">OVCA2 serine hydrolase domain-containing protein</fullName>
    </alternativeName>
    <alternativeName>
        <fullName evidence="21">Ovarian cancer-associated gene 1 protein homolog</fullName>
    </alternativeName>
    <alternativeName>
        <fullName evidence="14">S-adenosyl-L-methionine:L-histidine 3-amino-3-carboxypropyltransferase 1</fullName>
    </alternativeName>
</protein>
<keyword evidence="10" id="KW-0949">S-adenosyl-L-methionine</keyword>
<evidence type="ECO:0000256" key="13">
    <source>
        <dbReference type="ARBA" id="ARBA00023014"/>
    </source>
</evidence>
<feature type="region of interest" description="Disordered" evidence="24">
    <location>
        <begin position="479"/>
        <end position="502"/>
    </location>
</feature>
<evidence type="ECO:0000256" key="12">
    <source>
        <dbReference type="ARBA" id="ARBA00023004"/>
    </source>
</evidence>
<dbReference type="InterPro" id="IPR016435">
    <property type="entry name" value="DPH1/DPH2"/>
</dbReference>
<keyword evidence="11" id="KW-0479">Metal-binding</keyword>
<dbReference type="SFLD" id="SFLDS00032">
    <property type="entry name" value="Radical_SAM_3-amino-3-carboxyp"/>
    <property type="match status" value="1"/>
</dbReference>
<dbReference type="EC" id="3.1.1.1" evidence="17"/>
<accession>G3HVC7</accession>
<evidence type="ECO:0000256" key="2">
    <source>
        <dbReference type="ARBA" id="ARBA00005156"/>
    </source>
</evidence>
<gene>
    <name evidence="26" type="ORF">I79_014912</name>
</gene>
<evidence type="ECO:0000256" key="10">
    <source>
        <dbReference type="ARBA" id="ARBA00022691"/>
    </source>
</evidence>
<dbReference type="GO" id="GO:0017183">
    <property type="term" value="P:protein histidyl modification to diphthamide"/>
    <property type="evidence" value="ECO:0007669"/>
    <property type="project" value="UniProtKB-UniPathway"/>
</dbReference>
<evidence type="ECO:0000256" key="23">
    <source>
        <dbReference type="ARBA" id="ARBA00093679"/>
    </source>
</evidence>
<name>G3HVC7_CRIGR</name>
<dbReference type="FunCoup" id="G3HVC7">
    <property type="interactions" value="1607"/>
</dbReference>
<dbReference type="Gene3D" id="3.40.50.11840">
    <property type="entry name" value="Diphthamide synthesis DPH1/DPH2 domain 1"/>
    <property type="match status" value="1"/>
</dbReference>
<feature type="domain" description="Serine hydrolase" evidence="25">
    <location>
        <begin position="436"/>
        <end position="648"/>
    </location>
</feature>
<evidence type="ECO:0000256" key="7">
    <source>
        <dbReference type="ARBA" id="ARBA00021974"/>
    </source>
</evidence>
<comment type="catalytic activity">
    <reaction evidence="19">
        <text>a carboxylic ester + H2O = an alcohol + a carboxylate + H(+)</text>
        <dbReference type="Rhea" id="RHEA:21164"/>
        <dbReference type="ChEBI" id="CHEBI:15377"/>
        <dbReference type="ChEBI" id="CHEBI:15378"/>
        <dbReference type="ChEBI" id="CHEBI:29067"/>
        <dbReference type="ChEBI" id="CHEBI:30879"/>
        <dbReference type="ChEBI" id="CHEBI:33308"/>
        <dbReference type="EC" id="3.1.1.1"/>
    </reaction>
</comment>
<evidence type="ECO:0000313" key="26">
    <source>
        <dbReference type="EMBL" id="EGW14224.1"/>
    </source>
</evidence>
<dbReference type="eggNOG" id="KOG2648">
    <property type="taxonomic scope" value="Eukaryota"/>
</dbReference>
<evidence type="ECO:0000256" key="6">
    <source>
        <dbReference type="ARBA" id="ARBA00021915"/>
    </source>
</evidence>
<dbReference type="NCBIfam" id="TIGR00322">
    <property type="entry name" value="diphth2_R"/>
    <property type="match status" value="1"/>
</dbReference>
<comment type="similarity">
    <text evidence="4">Belongs to the DPH1/DPH2 family. DPH1 subfamily.</text>
</comment>
<dbReference type="PaxDb" id="10029-XP_007621453.1"/>
<evidence type="ECO:0000256" key="22">
    <source>
        <dbReference type="ARBA" id="ARBA00093420"/>
    </source>
</evidence>
<dbReference type="AlphaFoldDB" id="G3HVC7"/>
<comment type="subunit">
    <text evidence="20">Component of the 2-(3-amino-3-carboxypropyl)histidine synthase complex composed of DPH1, DPH2, DPH3 and a NADH-dependent reductase. Interacts with DPH2. Interacts with RBM8A.</text>
</comment>
<evidence type="ECO:0000256" key="5">
    <source>
        <dbReference type="ARBA" id="ARBA00012221"/>
    </source>
</evidence>
<evidence type="ECO:0000256" key="17">
    <source>
        <dbReference type="ARBA" id="ARBA00039155"/>
    </source>
</evidence>
<evidence type="ECO:0000259" key="25">
    <source>
        <dbReference type="Pfam" id="PF03959"/>
    </source>
</evidence>
<keyword evidence="9" id="KW-0808">Transferase</keyword>
<dbReference type="Gene3D" id="3.40.50.11860">
    <property type="entry name" value="Diphthamide synthesis DPH1/DPH2 domain 3"/>
    <property type="match status" value="1"/>
</dbReference>
<dbReference type="InterPro" id="IPR042265">
    <property type="entry name" value="DPH1/DPH2_3"/>
</dbReference>
<evidence type="ECO:0000256" key="19">
    <source>
        <dbReference type="ARBA" id="ARBA00051142"/>
    </source>
</evidence>
<evidence type="ECO:0000256" key="8">
    <source>
        <dbReference type="ARBA" id="ARBA00022487"/>
    </source>
</evidence>
<dbReference type="FunFam" id="3.40.50.1820:FF:000073">
    <property type="entry name" value="esterase OVCA2 isoform X6"/>
    <property type="match status" value="1"/>
</dbReference>
<evidence type="ECO:0000313" key="27">
    <source>
        <dbReference type="Proteomes" id="UP000001075"/>
    </source>
</evidence>
<evidence type="ECO:0000256" key="11">
    <source>
        <dbReference type="ARBA" id="ARBA00022723"/>
    </source>
</evidence>
<evidence type="ECO:0000256" key="16">
    <source>
        <dbReference type="ARBA" id="ARBA00032789"/>
    </source>
</evidence>
<comment type="function">
    <text evidence="22">Exhibits ester hydrolase activity with a strong preference for long-chain alkyl ester substrates and high selectivity against a variety of short, branched, and substituted esters. Is able to hydrolyze ester bonds within a wide range of p-nitrophenyl derivatives (C2-C14) in vitro, with a strong preference toward substrates of &gt;8 carbons.</text>
</comment>
<evidence type="ECO:0000256" key="4">
    <source>
        <dbReference type="ARBA" id="ARBA00010173"/>
    </source>
</evidence>
<dbReference type="PANTHER" id="PTHR10762">
    <property type="entry name" value="DIPHTHAMIDE BIOSYNTHESIS PROTEIN"/>
    <property type="match status" value="1"/>
</dbReference>
<keyword evidence="13" id="KW-0411">Iron-sulfur</keyword>
<keyword evidence="8" id="KW-0378">Hydrolase</keyword>
<dbReference type="FunFam" id="3.40.50.11850:FF:000001">
    <property type="entry name" value="2-(3-amino-3-carboxypropyl)histidine synthase subunit 1"/>
    <property type="match status" value="1"/>
</dbReference>
<dbReference type="Pfam" id="PF01866">
    <property type="entry name" value="Diphthamide_syn"/>
    <property type="match status" value="1"/>
</dbReference>
<dbReference type="STRING" id="10029.G3HVC7"/>
<dbReference type="GO" id="GO:0090560">
    <property type="term" value="F:2-(3-amino-3-carboxypropyl)histidine synthase activity"/>
    <property type="evidence" value="ECO:0007669"/>
    <property type="project" value="UniProtKB-EC"/>
</dbReference>
<dbReference type="FunFam" id="3.40.50.11860:FF:000002">
    <property type="entry name" value="2-(3-amino-3-carboxypropyl)histidine synthase subunit 1"/>
    <property type="match status" value="1"/>
</dbReference>
<comment type="cofactor">
    <cofactor evidence="1">
        <name>[4Fe-4S] cluster</name>
        <dbReference type="ChEBI" id="CHEBI:49883"/>
    </cofactor>
</comment>
<dbReference type="GO" id="GO:0046872">
    <property type="term" value="F:metal ion binding"/>
    <property type="evidence" value="ECO:0007669"/>
    <property type="project" value="UniProtKB-KW"/>
</dbReference>